<name>A0A1F5K2P0_9BACT</name>
<gene>
    <name evidence="2" type="ORF">A3E45_03060</name>
</gene>
<protein>
    <recommendedName>
        <fullName evidence="1">Type IV secretion system coupling protein TraD DNA-binding domain-containing protein</fullName>
    </recommendedName>
</protein>
<reference evidence="2 3" key="1">
    <citation type="journal article" date="2016" name="Nat. Commun.">
        <title>Thousands of microbial genomes shed light on interconnected biogeochemical processes in an aquifer system.</title>
        <authorList>
            <person name="Anantharaman K."/>
            <person name="Brown C.T."/>
            <person name="Hug L.A."/>
            <person name="Sharon I."/>
            <person name="Castelle C.J."/>
            <person name="Probst A.J."/>
            <person name="Thomas B.C."/>
            <person name="Singh A."/>
            <person name="Wilkins M.J."/>
            <person name="Karaoz U."/>
            <person name="Brodie E.L."/>
            <person name="Williams K.H."/>
            <person name="Hubbard S.S."/>
            <person name="Banfield J.F."/>
        </authorList>
    </citation>
    <scope>NUCLEOTIDE SEQUENCE [LARGE SCALE GENOMIC DNA]</scope>
</reference>
<accession>A0A1F5K2P0</accession>
<dbReference type="STRING" id="1797780.A3E45_03060"/>
<evidence type="ECO:0000313" key="2">
    <source>
        <dbReference type="EMBL" id="OGE35124.1"/>
    </source>
</evidence>
<sequence length="431" mass="48833">MGRCEFKNRATVFGIRKVDRRKHVYIIGKTGTGKSTLIANMVINDIRNREGVAVIDPHGDLSEILLNYIPSYRVNDVAYLNPADVDHPFHLNPLEVSNPAEKELVASGIVAIFHKLYANSWGPRLEYILRNTILTLLEVPNATLLMVPEILANAKFRKKVVEELKDPVLKSFWLNEFEKMSESMRNEAISPILNKVGQFISSPTIRNIIGSPKSTVNLEEIMNKRKILILNLSQGRIGEDNSALLGAMIITKIQLAAMNRVSIAEEERADFYLYVDEFQNFATSTFIKILSEARKYRLNLILANQYIAQIMEEVRSAIFGNAGTMLSFIIGAEDTPFMAREFGERFTEKDLLSLGNYQVIIKMAIEGLTCSPFLAQSLPLPDNRNQNMGKILKVSQERYTKTSGESKKSQAIKAPKLNRKEMMMRIVHKYE</sequence>
<organism evidence="2 3">
    <name type="scientific">Candidatus Daviesbacteria bacterium RIFCSPHIGHO2_12_FULL_43_11</name>
    <dbReference type="NCBI Taxonomy" id="1797780"/>
    <lineage>
        <taxon>Bacteria</taxon>
        <taxon>Candidatus Daviesiibacteriota</taxon>
    </lineage>
</organism>
<dbReference type="EMBL" id="MFDH01000028">
    <property type="protein sequence ID" value="OGE35124.1"/>
    <property type="molecule type" value="Genomic_DNA"/>
</dbReference>
<dbReference type="Proteomes" id="UP000176405">
    <property type="component" value="Unassembled WGS sequence"/>
</dbReference>
<dbReference type="SUPFAM" id="SSF52540">
    <property type="entry name" value="P-loop containing nucleoside triphosphate hydrolases"/>
    <property type="match status" value="1"/>
</dbReference>
<proteinExistence type="predicted"/>
<dbReference type="PANTHER" id="PTHR30121">
    <property type="entry name" value="UNCHARACTERIZED PROTEIN YJGR-RELATED"/>
    <property type="match status" value="1"/>
</dbReference>
<dbReference type="InterPro" id="IPR051162">
    <property type="entry name" value="T4SS_component"/>
</dbReference>
<feature type="domain" description="Type IV secretion system coupling protein TraD DNA-binding" evidence="1">
    <location>
        <begin position="16"/>
        <end position="326"/>
    </location>
</feature>
<dbReference type="Gene3D" id="3.40.50.300">
    <property type="entry name" value="P-loop containing nucleotide triphosphate hydrolases"/>
    <property type="match status" value="2"/>
</dbReference>
<comment type="caution">
    <text evidence="2">The sequence shown here is derived from an EMBL/GenBank/DDBJ whole genome shotgun (WGS) entry which is preliminary data.</text>
</comment>
<dbReference type="InterPro" id="IPR027417">
    <property type="entry name" value="P-loop_NTPase"/>
</dbReference>
<dbReference type="InterPro" id="IPR019476">
    <property type="entry name" value="T4SS_TraD_DNA-bd"/>
</dbReference>
<evidence type="ECO:0000313" key="3">
    <source>
        <dbReference type="Proteomes" id="UP000176405"/>
    </source>
</evidence>
<dbReference type="CDD" id="cd01127">
    <property type="entry name" value="TrwB_TraG_TraD_VirD4"/>
    <property type="match status" value="1"/>
</dbReference>
<evidence type="ECO:0000259" key="1">
    <source>
        <dbReference type="Pfam" id="PF10412"/>
    </source>
</evidence>
<dbReference type="AlphaFoldDB" id="A0A1F5K2P0"/>
<dbReference type="PANTHER" id="PTHR30121:SF11">
    <property type="entry name" value="AAA+ ATPASE DOMAIN-CONTAINING PROTEIN"/>
    <property type="match status" value="1"/>
</dbReference>
<dbReference type="Pfam" id="PF10412">
    <property type="entry name" value="TrwB_AAD_bind"/>
    <property type="match status" value="1"/>
</dbReference>